<dbReference type="Gene3D" id="1.10.10.60">
    <property type="entry name" value="Homeodomain-like"/>
    <property type="match status" value="2"/>
</dbReference>
<dbReference type="GO" id="GO:0003700">
    <property type="term" value="F:DNA-binding transcription factor activity"/>
    <property type="evidence" value="ECO:0007669"/>
    <property type="project" value="InterPro"/>
</dbReference>
<dbReference type="Pfam" id="PF12833">
    <property type="entry name" value="HTH_18"/>
    <property type="match status" value="1"/>
</dbReference>
<dbReference type="InterPro" id="IPR018060">
    <property type="entry name" value="HTH_AraC"/>
</dbReference>
<dbReference type="InterPro" id="IPR009057">
    <property type="entry name" value="Homeodomain-like_sf"/>
</dbReference>
<keyword evidence="4" id="KW-0804">Transcription</keyword>
<dbReference type="InterPro" id="IPR014710">
    <property type="entry name" value="RmlC-like_jellyroll"/>
</dbReference>
<dbReference type="SMART" id="SM00342">
    <property type="entry name" value="HTH_ARAC"/>
    <property type="match status" value="1"/>
</dbReference>
<dbReference type="PROSITE" id="PS00041">
    <property type="entry name" value="HTH_ARAC_FAMILY_1"/>
    <property type="match status" value="1"/>
</dbReference>
<dbReference type="Proteomes" id="UP000238493">
    <property type="component" value="Unassembled WGS sequence"/>
</dbReference>
<dbReference type="Gene3D" id="2.60.120.10">
    <property type="entry name" value="Jelly Rolls"/>
    <property type="match status" value="1"/>
</dbReference>
<dbReference type="PROSITE" id="PS01124">
    <property type="entry name" value="HTH_ARAC_FAMILY_2"/>
    <property type="match status" value="1"/>
</dbReference>
<dbReference type="RefSeq" id="WP_082737183.1">
    <property type="nucleotide sequence ID" value="NZ_PTRC01000005.1"/>
</dbReference>
<dbReference type="InterPro" id="IPR018062">
    <property type="entry name" value="HTH_AraC-typ_CS"/>
</dbReference>
<sequence length="259" mass="28348">MESDASRLIQGSLFALREQSHASGISMPQHRHPEGQLYAVARGLIVVSTDRGKWMMSPGQIGWIPPDISHGACIHGAMSGWTGYLHPTLCGSLPSQPAVFKQTTLSKAVFGKFLRSEVPAVHGDREQRLIGVLIDEIATLVPEPMYLPMPTTEKLAAIGQEIAATLSTKRSLDEIARAVGMSRRALTRQFRAETGLSIIEWRDAARIQRGMEMLIAGRTVTETAFALGYDGASRFITSFKRAFGSTPKQFVMSTQQSSF</sequence>
<keyword evidence="3" id="KW-0010">Activator</keyword>
<dbReference type="SUPFAM" id="SSF46689">
    <property type="entry name" value="Homeodomain-like"/>
    <property type="match status" value="1"/>
</dbReference>
<evidence type="ECO:0000256" key="2">
    <source>
        <dbReference type="ARBA" id="ARBA00023125"/>
    </source>
</evidence>
<name>A0A2S7J4Y3_9HYPH</name>
<dbReference type="PRINTS" id="PR00032">
    <property type="entry name" value="HTHARAC"/>
</dbReference>
<feature type="domain" description="HTH araC/xylS-type" evidence="5">
    <location>
        <begin position="156"/>
        <end position="253"/>
    </location>
</feature>
<reference evidence="6 7" key="1">
    <citation type="submission" date="2018-02" db="EMBL/GenBank/DDBJ databases">
        <title>Draft genome sequence of Ochrobactrum oryzae found in Brazil.</title>
        <authorList>
            <person name="Cerdeira L."/>
            <person name="Andrade F."/>
            <person name="Zacariotto T."/>
            <person name="Barbosa B."/>
            <person name="Santos S."/>
            <person name="Cassetari V."/>
            <person name="Lincopan N."/>
        </authorList>
    </citation>
    <scope>NUCLEOTIDE SEQUENCE [LARGE SCALE GENOMIC DNA]</scope>
    <source>
        <strain evidence="6 7">OA447</strain>
    </source>
</reference>
<gene>
    <name evidence="6" type="ORF">C3731_01725</name>
</gene>
<dbReference type="SUPFAM" id="SSF51182">
    <property type="entry name" value="RmlC-like cupins"/>
    <property type="match status" value="1"/>
</dbReference>
<dbReference type="InterPro" id="IPR003313">
    <property type="entry name" value="AraC-bd"/>
</dbReference>
<dbReference type="Pfam" id="PF02311">
    <property type="entry name" value="AraC_binding"/>
    <property type="match status" value="1"/>
</dbReference>
<evidence type="ECO:0000259" key="5">
    <source>
        <dbReference type="PROSITE" id="PS01124"/>
    </source>
</evidence>
<evidence type="ECO:0000256" key="4">
    <source>
        <dbReference type="ARBA" id="ARBA00023163"/>
    </source>
</evidence>
<evidence type="ECO:0000313" key="6">
    <source>
        <dbReference type="EMBL" id="PQA75319.1"/>
    </source>
</evidence>
<dbReference type="AlphaFoldDB" id="A0A2S7J4Y3"/>
<comment type="caution">
    <text evidence="6">The sequence shown here is derived from an EMBL/GenBank/DDBJ whole genome shotgun (WGS) entry which is preliminary data.</text>
</comment>
<dbReference type="EMBL" id="PTRC01000005">
    <property type="protein sequence ID" value="PQA75319.1"/>
    <property type="molecule type" value="Genomic_DNA"/>
</dbReference>
<keyword evidence="1" id="KW-0805">Transcription regulation</keyword>
<evidence type="ECO:0000256" key="1">
    <source>
        <dbReference type="ARBA" id="ARBA00023015"/>
    </source>
</evidence>
<dbReference type="OrthoDB" id="9804543at2"/>
<dbReference type="PANTHER" id="PTHR11019">
    <property type="entry name" value="HTH-TYPE TRANSCRIPTIONAL REGULATOR NIMR"/>
    <property type="match status" value="1"/>
</dbReference>
<organism evidence="6 7">
    <name type="scientific">Brucella oryzae</name>
    <dbReference type="NCBI Taxonomy" id="335286"/>
    <lineage>
        <taxon>Bacteria</taxon>
        <taxon>Pseudomonadati</taxon>
        <taxon>Pseudomonadota</taxon>
        <taxon>Alphaproteobacteria</taxon>
        <taxon>Hyphomicrobiales</taxon>
        <taxon>Brucellaceae</taxon>
        <taxon>Brucella/Ochrobactrum group</taxon>
        <taxon>Brucella</taxon>
    </lineage>
</organism>
<keyword evidence="2" id="KW-0238">DNA-binding</keyword>
<proteinExistence type="predicted"/>
<dbReference type="InterPro" id="IPR011051">
    <property type="entry name" value="RmlC_Cupin_sf"/>
</dbReference>
<keyword evidence="7" id="KW-1185">Reference proteome</keyword>
<dbReference type="InterPro" id="IPR020449">
    <property type="entry name" value="Tscrpt_reg_AraC-type_HTH"/>
</dbReference>
<dbReference type="GO" id="GO:0043565">
    <property type="term" value="F:sequence-specific DNA binding"/>
    <property type="evidence" value="ECO:0007669"/>
    <property type="project" value="InterPro"/>
</dbReference>
<protein>
    <submittedName>
        <fullName evidence="6">AraC family transcriptional regulator</fullName>
    </submittedName>
</protein>
<evidence type="ECO:0000313" key="7">
    <source>
        <dbReference type="Proteomes" id="UP000238493"/>
    </source>
</evidence>
<dbReference type="CDD" id="cd06124">
    <property type="entry name" value="cupin_NimR-like_N"/>
    <property type="match status" value="1"/>
</dbReference>
<accession>A0A2S7J4Y3</accession>
<evidence type="ECO:0000256" key="3">
    <source>
        <dbReference type="ARBA" id="ARBA00023159"/>
    </source>
</evidence>
<dbReference type="PANTHER" id="PTHR11019:SF199">
    <property type="entry name" value="HTH-TYPE TRANSCRIPTIONAL REGULATOR NIMR"/>
    <property type="match status" value="1"/>
</dbReference>